<reference evidence="1 2" key="1">
    <citation type="submission" date="2016-05" db="EMBL/GenBank/DDBJ databases">
        <title>Paenibacillus oryzae. sp. nov., isolated from the rice root.</title>
        <authorList>
            <person name="Zhang J."/>
            <person name="Zhang X."/>
        </authorList>
    </citation>
    <scope>NUCLEOTIDE SEQUENCE [LARGE SCALE GENOMIC DNA]</scope>
    <source>
        <strain evidence="1 2">1DrF-4</strain>
    </source>
</reference>
<sequence length="193" mass="22084">MKKWLGRLTWAICITLMFVFLLLGNSFFKFMGNESVQVKEITLMEQTEVKKEDPSEYTGYTTEHQILEAESILKKGNVEHDGIFRDKQGIVLQFADVDNYKWALDEFSDVKFVKVIQVENSLHDLEEAKSLVLKEAGIKEVGDWLLDGENRLLILADNEDDYIRLSQTITKLGLSELIEASYIAERIDQSSAA</sequence>
<name>A0A1A5YSA7_9BACL</name>
<dbReference type="STRING" id="1844972.A7K91_14645"/>
<dbReference type="Proteomes" id="UP000092024">
    <property type="component" value="Unassembled WGS sequence"/>
</dbReference>
<keyword evidence="2" id="KW-1185">Reference proteome</keyword>
<dbReference type="RefSeq" id="WP_068679383.1">
    <property type="nucleotide sequence ID" value="NZ_LYPA01000027.1"/>
</dbReference>
<dbReference type="EMBL" id="LYPA01000027">
    <property type="protein sequence ID" value="OBR68300.1"/>
    <property type="molecule type" value="Genomic_DNA"/>
</dbReference>
<organism evidence="1 2">
    <name type="scientific">Paenibacillus oryzae</name>
    <dbReference type="NCBI Taxonomy" id="1844972"/>
    <lineage>
        <taxon>Bacteria</taxon>
        <taxon>Bacillati</taxon>
        <taxon>Bacillota</taxon>
        <taxon>Bacilli</taxon>
        <taxon>Bacillales</taxon>
        <taxon>Paenibacillaceae</taxon>
        <taxon>Paenibacillus</taxon>
    </lineage>
</organism>
<gene>
    <name evidence="1" type="ORF">A7K91_14645</name>
</gene>
<accession>A0A1A5YSA7</accession>
<evidence type="ECO:0000313" key="1">
    <source>
        <dbReference type="EMBL" id="OBR68300.1"/>
    </source>
</evidence>
<proteinExistence type="predicted"/>
<comment type="caution">
    <text evidence="1">The sequence shown here is derived from an EMBL/GenBank/DDBJ whole genome shotgun (WGS) entry which is preliminary data.</text>
</comment>
<dbReference type="AlphaFoldDB" id="A0A1A5YSA7"/>
<protein>
    <submittedName>
        <fullName evidence="1">Uncharacterized protein</fullName>
    </submittedName>
</protein>
<evidence type="ECO:0000313" key="2">
    <source>
        <dbReference type="Proteomes" id="UP000092024"/>
    </source>
</evidence>